<dbReference type="PANTHER" id="PTHR43317">
    <property type="entry name" value="THERMOSPERMINE SYNTHASE ACAULIS5"/>
    <property type="match status" value="1"/>
</dbReference>
<reference evidence="2 3" key="1">
    <citation type="journal article" date="2013" name="Nat. Commun.">
        <title>Genome sequence and functional genomic analysis of the oil-degrading bacterium Oleispira antarctica.</title>
        <authorList>
            <person name="Kube M."/>
            <person name="Chernikova T.N."/>
            <person name="Al-Ramahi Y."/>
            <person name="Beloqui A."/>
            <person name="Lopez-Cortez N."/>
            <person name="Guazzaroni M.E."/>
            <person name="Heipieper H.J."/>
            <person name="Klages S."/>
            <person name="Kotsyurbenko O.R."/>
            <person name="Langer I."/>
            <person name="Nechitaylo T.Y."/>
            <person name="Lunsdorf H."/>
            <person name="Fernandez M."/>
            <person name="Juarez S."/>
            <person name="Ciordia S."/>
            <person name="Singer A."/>
            <person name="Kagan O."/>
            <person name="Egorova O."/>
            <person name="Petit P.A."/>
            <person name="Stogios P."/>
            <person name="Kim Y."/>
            <person name="Tchigvintsev A."/>
            <person name="Flick R."/>
            <person name="Denaro R."/>
            <person name="Genovese M."/>
            <person name="Albar J.P."/>
            <person name="Reva O.N."/>
            <person name="Martinez-Gomariz M."/>
            <person name="Tran H."/>
            <person name="Ferrer M."/>
            <person name="Savchenko A."/>
            <person name="Yakunin A.F."/>
            <person name="Yakimov M.M."/>
            <person name="Golyshina O.V."/>
            <person name="Reinhardt R."/>
            <person name="Golyshin P.N."/>
        </authorList>
    </citation>
    <scope>NUCLEOTIDE SEQUENCE [LARGE SCALE GENOMIC DNA]</scope>
</reference>
<organism evidence="2 3">
    <name type="scientific">Oleispira antarctica RB-8</name>
    <dbReference type="NCBI Taxonomy" id="698738"/>
    <lineage>
        <taxon>Bacteria</taxon>
        <taxon>Pseudomonadati</taxon>
        <taxon>Pseudomonadota</taxon>
        <taxon>Gammaproteobacteria</taxon>
        <taxon>Oceanospirillales</taxon>
        <taxon>Oceanospirillaceae</taxon>
        <taxon>Oleispira</taxon>
    </lineage>
</organism>
<proteinExistence type="predicted"/>
<accession>R4YLG4</accession>
<dbReference type="Proteomes" id="UP000032749">
    <property type="component" value="Chromosome"/>
</dbReference>
<sequence length="248" mass="28426">MAIIWQETRDGICYQVRTAGKTIRLYTDNVLHSQYNPARKLTGSVWDLLFLPALCLSQDKPLRVLVLGVGGGAVMHMMNDFCQCEKIIGLELNPTHIEIAKKYFLLSNKVFELIETDAIAWVENYQGEKFDVIIDDLFYEEKGEPIKVAAPNATWFYYLYSQLKPKGLVVMNFVGRHSAMSSSPLHDENVQKLLPYGLHLTTPFYDNHVLAFSSQLLHSRSIRKAINQHETLNALKQNLRFACRNFSR</sequence>
<dbReference type="AlphaFoldDB" id="R4YLG4"/>
<protein>
    <submittedName>
        <fullName evidence="2">Uncharacterized protein</fullName>
    </submittedName>
</protein>
<dbReference type="EMBL" id="FO203512">
    <property type="protein sequence ID" value="CCK75472.1"/>
    <property type="molecule type" value="Genomic_DNA"/>
</dbReference>
<keyword evidence="1" id="KW-0620">Polyamine biosynthesis</keyword>
<keyword evidence="3" id="KW-1185">Reference proteome</keyword>
<name>R4YLG4_OLEAN</name>
<dbReference type="InterPro" id="IPR029063">
    <property type="entry name" value="SAM-dependent_MTases_sf"/>
</dbReference>
<evidence type="ECO:0000256" key="1">
    <source>
        <dbReference type="ARBA" id="ARBA00023115"/>
    </source>
</evidence>
<dbReference type="STRING" id="698738.OLEAN_C12960"/>
<evidence type="ECO:0000313" key="2">
    <source>
        <dbReference type="EMBL" id="CCK75472.1"/>
    </source>
</evidence>
<dbReference type="KEGG" id="oai:OLEAN_C12960"/>
<dbReference type="GO" id="GO:0006596">
    <property type="term" value="P:polyamine biosynthetic process"/>
    <property type="evidence" value="ECO:0007669"/>
    <property type="project" value="UniProtKB-KW"/>
</dbReference>
<dbReference type="OrthoDB" id="191025at2"/>
<evidence type="ECO:0000313" key="3">
    <source>
        <dbReference type="Proteomes" id="UP000032749"/>
    </source>
</evidence>
<dbReference type="CDD" id="cd02440">
    <property type="entry name" value="AdoMet_MTases"/>
    <property type="match status" value="1"/>
</dbReference>
<dbReference type="Pfam" id="PF01564">
    <property type="entry name" value="Spermine_synth"/>
    <property type="match status" value="1"/>
</dbReference>
<dbReference type="SUPFAM" id="SSF53335">
    <property type="entry name" value="S-adenosyl-L-methionine-dependent methyltransferases"/>
    <property type="match status" value="1"/>
</dbReference>
<gene>
    <name evidence="2" type="ORF">OLEAN_C12960</name>
</gene>
<dbReference type="PANTHER" id="PTHR43317:SF1">
    <property type="entry name" value="THERMOSPERMINE SYNTHASE ACAULIS5"/>
    <property type="match status" value="1"/>
</dbReference>
<dbReference type="HOGENOM" id="CLU_092438_0_0_6"/>
<dbReference type="Gene3D" id="3.40.50.150">
    <property type="entry name" value="Vaccinia Virus protein VP39"/>
    <property type="match status" value="1"/>
</dbReference>